<dbReference type="GO" id="GO:0030240">
    <property type="term" value="P:skeletal muscle thin filament assembly"/>
    <property type="evidence" value="ECO:0007669"/>
    <property type="project" value="TreeGrafter"/>
</dbReference>
<feature type="non-terminal residue" evidence="2">
    <location>
        <position position="1"/>
    </location>
</feature>
<accession>A0A8X8BR16</accession>
<dbReference type="GO" id="GO:0070080">
    <property type="term" value="F:titin Z domain binding"/>
    <property type="evidence" value="ECO:0007669"/>
    <property type="project" value="TreeGrafter"/>
</dbReference>
<dbReference type="InterPro" id="IPR023111">
    <property type="entry name" value="Titin-like_dom_sf"/>
</dbReference>
<feature type="non-terminal residue" evidence="2">
    <location>
        <position position="184"/>
    </location>
</feature>
<dbReference type="GO" id="GO:0008307">
    <property type="term" value="F:structural constituent of muscle"/>
    <property type="evidence" value="ECO:0007669"/>
    <property type="project" value="TreeGrafter"/>
</dbReference>
<feature type="region of interest" description="Disordered" evidence="1">
    <location>
        <begin position="1"/>
        <end position="42"/>
    </location>
</feature>
<evidence type="ECO:0000313" key="2">
    <source>
        <dbReference type="EMBL" id="KAG2467248.1"/>
    </source>
</evidence>
<dbReference type="GO" id="GO:0030018">
    <property type="term" value="C:Z disc"/>
    <property type="evidence" value="ECO:0007669"/>
    <property type="project" value="TreeGrafter"/>
</dbReference>
<dbReference type="AlphaFoldDB" id="A0A8X8BR16"/>
<dbReference type="GO" id="GO:0048769">
    <property type="term" value="P:sarcomerogenesis"/>
    <property type="evidence" value="ECO:0007669"/>
    <property type="project" value="TreeGrafter"/>
</dbReference>
<name>A0A8X8BR16_POLSE</name>
<evidence type="ECO:0000313" key="3">
    <source>
        <dbReference type="Proteomes" id="UP000886611"/>
    </source>
</evidence>
<feature type="compositionally biased region" description="Polar residues" evidence="1">
    <location>
        <begin position="134"/>
        <end position="145"/>
    </location>
</feature>
<dbReference type="GO" id="GO:0060048">
    <property type="term" value="P:cardiac muscle contraction"/>
    <property type="evidence" value="ECO:0007669"/>
    <property type="project" value="TreeGrafter"/>
</dbReference>
<dbReference type="GO" id="GO:0003009">
    <property type="term" value="P:skeletal muscle contraction"/>
    <property type="evidence" value="ECO:0007669"/>
    <property type="project" value="TreeGrafter"/>
</dbReference>
<dbReference type="InterPro" id="IPR015667">
    <property type="entry name" value="Telethonin"/>
</dbReference>
<dbReference type="GO" id="GO:0030241">
    <property type="term" value="P:skeletal muscle myosin thick filament assembly"/>
    <property type="evidence" value="ECO:0007669"/>
    <property type="project" value="TreeGrafter"/>
</dbReference>
<dbReference type="Proteomes" id="UP000886611">
    <property type="component" value="Unassembled WGS sequence"/>
</dbReference>
<dbReference type="GO" id="GO:0055008">
    <property type="term" value="P:cardiac muscle tissue morphogenesis"/>
    <property type="evidence" value="ECO:0007669"/>
    <property type="project" value="TreeGrafter"/>
</dbReference>
<feature type="compositionally biased region" description="Basic and acidic residues" evidence="1">
    <location>
        <begin position="1"/>
        <end position="18"/>
    </location>
</feature>
<reference evidence="2 3" key="1">
    <citation type="journal article" date="2021" name="Cell">
        <title>Tracing the genetic footprints of vertebrate landing in non-teleost ray-finned fishes.</title>
        <authorList>
            <person name="Bi X."/>
            <person name="Wang K."/>
            <person name="Yang L."/>
            <person name="Pan H."/>
            <person name="Jiang H."/>
            <person name="Wei Q."/>
            <person name="Fang M."/>
            <person name="Yu H."/>
            <person name="Zhu C."/>
            <person name="Cai Y."/>
            <person name="He Y."/>
            <person name="Gan X."/>
            <person name="Zeng H."/>
            <person name="Yu D."/>
            <person name="Zhu Y."/>
            <person name="Jiang H."/>
            <person name="Qiu Q."/>
            <person name="Yang H."/>
            <person name="Zhang Y.E."/>
            <person name="Wang W."/>
            <person name="Zhu M."/>
            <person name="He S."/>
            <person name="Zhang G."/>
        </authorList>
    </citation>
    <scope>NUCLEOTIDE SEQUENCE [LARGE SCALE GENOMIC DNA]</scope>
    <source>
        <strain evidence="2">Bchr_013</strain>
    </source>
</reference>
<organism evidence="2 3">
    <name type="scientific">Polypterus senegalus</name>
    <name type="common">Senegal bichir</name>
    <dbReference type="NCBI Taxonomy" id="55291"/>
    <lineage>
        <taxon>Eukaryota</taxon>
        <taxon>Metazoa</taxon>
        <taxon>Chordata</taxon>
        <taxon>Craniata</taxon>
        <taxon>Vertebrata</taxon>
        <taxon>Euteleostomi</taxon>
        <taxon>Actinopterygii</taxon>
        <taxon>Polypteriformes</taxon>
        <taxon>Polypteridae</taxon>
        <taxon>Polypterus</taxon>
    </lineage>
</organism>
<dbReference type="EMBL" id="JAATIS010000859">
    <property type="protein sequence ID" value="KAG2467248.1"/>
    <property type="molecule type" value="Genomic_DNA"/>
</dbReference>
<dbReference type="GO" id="GO:0030674">
    <property type="term" value="F:protein-macromolecule adaptor activity"/>
    <property type="evidence" value="ECO:0007669"/>
    <property type="project" value="TreeGrafter"/>
</dbReference>
<comment type="caution">
    <text evidence="2">The sequence shown here is derived from an EMBL/GenBank/DDBJ whole genome shotgun (WGS) entry which is preliminary data.</text>
</comment>
<evidence type="ECO:0000256" key="1">
    <source>
        <dbReference type="SAM" id="MobiDB-lite"/>
    </source>
</evidence>
<dbReference type="GO" id="GO:0055003">
    <property type="term" value="P:cardiac myofibril assembly"/>
    <property type="evidence" value="ECO:0007669"/>
    <property type="project" value="TreeGrafter"/>
</dbReference>
<sequence>MAMKEEKKWAARVERRGAAQEAAMASTSEQTNGKRTEKESENAQVKRIHCTISLSEHNICQKETYDKRHMTYFLIQRSPYLWMKLGFLGQKMATFKLPYKDVLPVQMFVPRKFIQDTSNSVRGMRSQELKNTMEPGTSSSQNEGVTSEMKKRIPEQTQPCQKEFRAASLVSPPNVLLHSEALRI</sequence>
<feature type="region of interest" description="Disordered" evidence="1">
    <location>
        <begin position="128"/>
        <end position="149"/>
    </location>
</feature>
<dbReference type="PANTHER" id="PTHR15143">
    <property type="entry name" value="TELETHONIN"/>
    <property type="match status" value="1"/>
</dbReference>
<dbReference type="GO" id="GO:0031432">
    <property type="term" value="F:titin binding"/>
    <property type="evidence" value="ECO:0007669"/>
    <property type="project" value="TreeGrafter"/>
</dbReference>
<gene>
    <name evidence="2" type="primary">Tcap_0</name>
    <name evidence="2" type="ORF">GTO96_0009932</name>
</gene>
<dbReference type="Gene3D" id="2.20.160.10">
    <property type="entry name" value="titin domain like"/>
    <property type="match status" value="1"/>
</dbReference>
<protein>
    <submittedName>
        <fullName evidence="2">TELT protein</fullName>
    </submittedName>
</protein>
<dbReference type="PANTHER" id="PTHR15143:SF0">
    <property type="entry name" value="TELETHONIN"/>
    <property type="match status" value="1"/>
</dbReference>
<proteinExistence type="predicted"/>
<dbReference type="Pfam" id="PF09470">
    <property type="entry name" value="Telethonin"/>
    <property type="match status" value="1"/>
</dbReference>
<keyword evidence="3" id="KW-1185">Reference proteome</keyword>
<dbReference type="GO" id="GO:0035995">
    <property type="term" value="P:detection of muscle stretch"/>
    <property type="evidence" value="ECO:0007669"/>
    <property type="project" value="TreeGrafter"/>
</dbReference>
<feature type="compositionally biased region" description="Basic and acidic residues" evidence="1">
    <location>
        <begin position="32"/>
        <end position="41"/>
    </location>
</feature>